<reference evidence="1 2" key="1">
    <citation type="submission" date="2021-06" db="EMBL/GenBank/DDBJ databases">
        <authorList>
            <person name="Palmer J.M."/>
        </authorList>
    </citation>
    <scope>NUCLEOTIDE SEQUENCE [LARGE SCALE GENOMIC DNA]</scope>
    <source>
        <strain evidence="1 2">GA_2019</strain>
        <tissue evidence="1">Muscle</tissue>
    </source>
</reference>
<organism evidence="1 2">
    <name type="scientific">Goodea atripinnis</name>
    <dbReference type="NCBI Taxonomy" id="208336"/>
    <lineage>
        <taxon>Eukaryota</taxon>
        <taxon>Metazoa</taxon>
        <taxon>Chordata</taxon>
        <taxon>Craniata</taxon>
        <taxon>Vertebrata</taxon>
        <taxon>Euteleostomi</taxon>
        <taxon>Actinopterygii</taxon>
        <taxon>Neopterygii</taxon>
        <taxon>Teleostei</taxon>
        <taxon>Neoteleostei</taxon>
        <taxon>Acanthomorphata</taxon>
        <taxon>Ovalentaria</taxon>
        <taxon>Atherinomorphae</taxon>
        <taxon>Cyprinodontiformes</taxon>
        <taxon>Goodeidae</taxon>
        <taxon>Goodea</taxon>
    </lineage>
</organism>
<feature type="non-terminal residue" evidence="1">
    <location>
        <position position="1"/>
    </location>
</feature>
<dbReference type="Proteomes" id="UP001476798">
    <property type="component" value="Unassembled WGS sequence"/>
</dbReference>
<protein>
    <submittedName>
        <fullName evidence="1">Uncharacterized protein</fullName>
    </submittedName>
</protein>
<keyword evidence="2" id="KW-1185">Reference proteome</keyword>
<evidence type="ECO:0000313" key="1">
    <source>
        <dbReference type="EMBL" id="MEQ2166958.1"/>
    </source>
</evidence>
<comment type="caution">
    <text evidence="1">The sequence shown here is derived from an EMBL/GenBank/DDBJ whole genome shotgun (WGS) entry which is preliminary data.</text>
</comment>
<name>A0ABV0N6D7_9TELE</name>
<dbReference type="EMBL" id="JAHRIO010027502">
    <property type="protein sequence ID" value="MEQ2166958.1"/>
    <property type="molecule type" value="Genomic_DNA"/>
</dbReference>
<evidence type="ECO:0000313" key="2">
    <source>
        <dbReference type="Proteomes" id="UP001476798"/>
    </source>
</evidence>
<sequence length="98" mass="11579">YELNIREDTNQMEARRLPNHQFYVWDHVAVALHVDDTEKVLKFEVNKLQQNLKYCEEGGGTYRSNYTDLDVAKDLVFKFWPDCPGPLEVERSLQLSYP</sequence>
<gene>
    <name evidence="1" type="ORF">GOODEAATRI_033833</name>
</gene>
<proteinExistence type="predicted"/>
<accession>A0ABV0N6D7</accession>
<feature type="non-terminal residue" evidence="1">
    <location>
        <position position="98"/>
    </location>
</feature>